<dbReference type="OMA" id="YALTWIM"/>
<reference evidence="4" key="1">
    <citation type="submission" date="2019-01" db="EMBL/GenBank/DDBJ databases">
        <title>Draft genome sequences of three monokaryotic isolates of the white-rot basidiomycete fungus Dichomitus squalens.</title>
        <authorList>
            <consortium name="DOE Joint Genome Institute"/>
            <person name="Lopez S.C."/>
            <person name="Andreopoulos B."/>
            <person name="Pangilinan J."/>
            <person name="Lipzen A."/>
            <person name="Riley R."/>
            <person name="Ahrendt S."/>
            <person name="Ng V."/>
            <person name="Barry K."/>
            <person name="Daum C."/>
            <person name="Grigoriev I.V."/>
            <person name="Hilden K.S."/>
            <person name="Makela M.R."/>
            <person name="de Vries R.P."/>
        </authorList>
    </citation>
    <scope>NUCLEOTIDE SEQUENCE [LARGE SCALE GENOMIC DNA]</scope>
    <source>
        <strain evidence="4">OM18370.1</strain>
    </source>
</reference>
<evidence type="ECO:0000256" key="1">
    <source>
        <dbReference type="SAM" id="MobiDB-lite"/>
    </source>
</evidence>
<feature type="compositionally biased region" description="Basic and acidic residues" evidence="1">
    <location>
        <begin position="321"/>
        <end position="333"/>
    </location>
</feature>
<feature type="compositionally biased region" description="Basic and acidic residues" evidence="1">
    <location>
        <begin position="399"/>
        <end position="431"/>
    </location>
</feature>
<proteinExistence type="predicted"/>
<feature type="transmembrane region" description="Helical" evidence="2">
    <location>
        <begin position="12"/>
        <end position="35"/>
    </location>
</feature>
<name>A0A4Q9MXT4_9APHY</name>
<accession>A0A4Q9MXT4</accession>
<organism evidence="4">
    <name type="scientific">Dichomitus squalens</name>
    <dbReference type="NCBI Taxonomy" id="114155"/>
    <lineage>
        <taxon>Eukaryota</taxon>
        <taxon>Fungi</taxon>
        <taxon>Dikarya</taxon>
        <taxon>Basidiomycota</taxon>
        <taxon>Agaricomycotina</taxon>
        <taxon>Agaricomycetes</taxon>
        <taxon>Polyporales</taxon>
        <taxon>Polyporaceae</taxon>
        <taxon>Dichomitus</taxon>
    </lineage>
</organism>
<keyword evidence="2" id="KW-0812">Transmembrane</keyword>
<feature type="transmembrane region" description="Helical" evidence="2">
    <location>
        <begin position="47"/>
        <end position="69"/>
    </location>
</feature>
<keyword evidence="2" id="KW-1133">Transmembrane helix</keyword>
<dbReference type="OrthoDB" id="3346251at2759"/>
<feature type="transmembrane region" description="Helical" evidence="2">
    <location>
        <begin position="165"/>
        <end position="187"/>
    </location>
</feature>
<feature type="transmembrane region" description="Helical" evidence="2">
    <location>
        <begin position="114"/>
        <end position="134"/>
    </location>
</feature>
<evidence type="ECO:0000259" key="3">
    <source>
        <dbReference type="Pfam" id="PF20151"/>
    </source>
</evidence>
<feature type="region of interest" description="Disordered" evidence="1">
    <location>
        <begin position="316"/>
        <end position="344"/>
    </location>
</feature>
<evidence type="ECO:0000256" key="2">
    <source>
        <dbReference type="SAM" id="Phobius"/>
    </source>
</evidence>
<feature type="transmembrane region" description="Helical" evidence="2">
    <location>
        <begin position="81"/>
        <end position="102"/>
    </location>
</feature>
<evidence type="ECO:0000313" key="4">
    <source>
        <dbReference type="EMBL" id="TBU31381.1"/>
    </source>
</evidence>
<dbReference type="InterPro" id="IPR045340">
    <property type="entry name" value="DUF6533"/>
</dbReference>
<feature type="region of interest" description="Disordered" evidence="1">
    <location>
        <begin position="399"/>
        <end position="466"/>
    </location>
</feature>
<dbReference type="Pfam" id="PF20151">
    <property type="entry name" value="DUF6533"/>
    <property type="match status" value="1"/>
</dbReference>
<dbReference type="AlphaFoldDB" id="A0A4Q9MXT4"/>
<feature type="domain" description="DUF6533" evidence="3">
    <location>
        <begin position="11"/>
        <end position="58"/>
    </location>
</feature>
<keyword evidence="2" id="KW-0472">Membrane</keyword>
<sequence>MHSARVESTLYIRVVALSIALYDYLLTLPAEWRFYRSQRSWRLSPGCILFIAIRYTSVAVLVTSNVGFFSESFTPQGCKKYYIIPPVLKVVQIMISQLILGIRTINISRRAPRVFWTVVVAFISVSIAEAFLNLSNRVQLPAPPAAQGLRHNCTAGNKPPKLTVWLFYVFAMIYDLLVLGISTFYLIGFGPNFGKLGRLVRIMLTDGLVYFVALTGVNIANLILYRSSIEAAQSSGVTLGYALTWIMSQRILIHLRDAAAAHNRPATTQIIVSRPLASAHSVSRAMRSQFDTKASRAPYQLSTAFDMDVSLGDWSLTSPPRDSEARGPHDLESQVRSQSDSPVVLKRGLGALGEEEGEGERGGEAMAFEVEVQVEETVTVEYEPAAYETESYRTPRVLWSREQEQEHAQEQERTEREQRRQRGTFRGDGRGASRLSVLGERSNAGKSNAGGGKRGDHLGDGSAAGT</sequence>
<protein>
    <recommendedName>
        <fullName evidence="3">DUF6533 domain-containing protein</fullName>
    </recommendedName>
</protein>
<feature type="transmembrane region" description="Helical" evidence="2">
    <location>
        <begin position="208"/>
        <end position="225"/>
    </location>
</feature>
<dbReference type="Proteomes" id="UP000292957">
    <property type="component" value="Unassembled WGS sequence"/>
</dbReference>
<gene>
    <name evidence="4" type="ORF">BD311DRAFT_656907</name>
</gene>
<dbReference type="EMBL" id="ML143399">
    <property type="protein sequence ID" value="TBU31381.1"/>
    <property type="molecule type" value="Genomic_DNA"/>
</dbReference>